<dbReference type="Pfam" id="PF19259">
    <property type="entry name" value="Ty3_capsid"/>
    <property type="match status" value="1"/>
</dbReference>
<accession>A0A1Y1INZ5</accession>
<evidence type="ECO:0000259" key="2">
    <source>
        <dbReference type="Pfam" id="PF19259"/>
    </source>
</evidence>
<dbReference type="AlphaFoldDB" id="A0A1Y1INZ5"/>
<evidence type="ECO:0000313" key="3">
    <source>
        <dbReference type="EMBL" id="GAQ91812.1"/>
    </source>
</evidence>
<evidence type="ECO:0000256" key="1">
    <source>
        <dbReference type="SAM" id="MobiDB-lite"/>
    </source>
</evidence>
<organism evidence="3 4">
    <name type="scientific">Klebsormidium nitens</name>
    <name type="common">Green alga</name>
    <name type="synonym">Ulothrix nitens</name>
    <dbReference type="NCBI Taxonomy" id="105231"/>
    <lineage>
        <taxon>Eukaryota</taxon>
        <taxon>Viridiplantae</taxon>
        <taxon>Streptophyta</taxon>
        <taxon>Klebsormidiophyceae</taxon>
        <taxon>Klebsormidiales</taxon>
        <taxon>Klebsormidiaceae</taxon>
        <taxon>Klebsormidium</taxon>
    </lineage>
</organism>
<feature type="region of interest" description="Disordered" evidence="1">
    <location>
        <begin position="559"/>
        <end position="591"/>
    </location>
</feature>
<dbReference type="InterPro" id="IPR045358">
    <property type="entry name" value="Ty3_capsid"/>
</dbReference>
<feature type="compositionally biased region" description="Basic and acidic residues" evidence="1">
    <location>
        <begin position="350"/>
        <end position="364"/>
    </location>
</feature>
<dbReference type="EMBL" id="DF237809">
    <property type="protein sequence ID" value="GAQ91812.1"/>
    <property type="molecule type" value="Genomic_DNA"/>
</dbReference>
<feature type="compositionally biased region" description="Basic and acidic residues" evidence="1">
    <location>
        <begin position="333"/>
        <end position="342"/>
    </location>
</feature>
<gene>
    <name evidence="3" type="ORF">KFL_008600030</name>
</gene>
<feature type="compositionally biased region" description="Low complexity" evidence="1">
    <location>
        <begin position="306"/>
        <end position="319"/>
    </location>
</feature>
<feature type="domain" description="Ty3 transposon capsid-like protein" evidence="2">
    <location>
        <begin position="163"/>
        <end position="272"/>
    </location>
</feature>
<feature type="compositionally biased region" description="Low complexity" evidence="1">
    <location>
        <begin position="563"/>
        <end position="578"/>
    </location>
</feature>
<protein>
    <recommendedName>
        <fullName evidence="2">Ty3 transposon capsid-like protein domain-containing protein</fullName>
    </recommendedName>
</protein>
<dbReference type="Proteomes" id="UP000054558">
    <property type="component" value="Unassembled WGS sequence"/>
</dbReference>
<proteinExistence type="predicted"/>
<sequence length="668" mass="76032">METEEKLQEIELGGDVDFAERESVAHERIDELNHKERELEVRERQLQEVLHEKIVEQRLRELQGQNTTYSSGFASYEAAAPSPQGFAQNMMSPGFFTPAYVNPGFVSPIPSQGAGSPNLQILPTFDGTRKGLTARSWLVTDLEQVRALYNLSDQKMTPLARLRCIGKARDWAEIQPEHQSWEEFKSAFLLEYGEKNQNKLFFEMINHTQDDSSVGEYATTMQRYFRQLTNVTPEKQKEYFVRNLKMGLRESVFAASPSSLAQAIEIARRVEDMYAALPGKQEEPGTEIRRPPEEIVAFTDDESDASSDSSGYESSDTESQNSDQEIFAGKRRREPEPRREAEAPGGAKAQKRDVNQLPRKREAVKPVLNPLSAEEKQKRKKTRERNREINRETNLGIIRSLLKGVQQDIAAHRNLKHFRTDLHHHIDKILFHNREEKKAVRPPKVDKSSRDVCRSTKHVKFFWAGKTILTPLLHETSDDDVKVHYQQNAISAILGMRNPKYRQEQVIEYASRTLTKQEQRLLRPRESFSRSLSAFVAFPFIFEGVRNSVQNMASFGLDQHMRSSSSSPSSSRHPSPASGKRKSSSQDLSDMEDVVPVAPVPVPPLPVVVPVHPQQQNLPVYQRDPDNWGRFPVVRDMFNALFHIVLILGSTSSCPPSIFGMTSVGRTK</sequence>
<keyword evidence="4" id="KW-1185">Reference proteome</keyword>
<reference evidence="3 4" key="1">
    <citation type="journal article" date="2014" name="Nat. Commun.">
        <title>Klebsormidium flaccidum genome reveals primary factors for plant terrestrial adaptation.</title>
        <authorList>
            <person name="Hori K."/>
            <person name="Maruyama F."/>
            <person name="Fujisawa T."/>
            <person name="Togashi T."/>
            <person name="Yamamoto N."/>
            <person name="Seo M."/>
            <person name="Sato S."/>
            <person name="Yamada T."/>
            <person name="Mori H."/>
            <person name="Tajima N."/>
            <person name="Moriyama T."/>
            <person name="Ikeuchi M."/>
            <person name="Watanabe M."/>
            <person name="Wada H."/>
            <person name="Kobayashi K."/>
            <person name="Saito M."/>
            <person name="Masuda T."/>
            <person name="Sasaki-Sekimoto Y."/>
            <person name="Mashiguchi K."/>
            <person name="Awai K."/>
            <person name="Shimojima M."/>
            <person name="Masuda S."/>
            <person name="Iwai M."/>
            <person name="Nobusawa T."/>
            <person name="Narise T."/>
            <person name="Kondo S."/>
            <person name="Saito H."/>
            <person name="Sato R."/>
            <person name="Murakawa M."/>
            <person name="Ihara Y."/>
            <person name="Oshima-Yamada Y."/>
            <person name="Ohtaka K."/>
            <person name="Satoh M."/>
            <person name="Sonobe K."/>
            <person name="Ishii M."/>
            <person name="Ohtani R."/>
            <person name="Kanamori-Sato M."/>
            <person name="Honoki R."/>
            <person name="Miyazaki D."/>
            <person name="Mochizuki H."/>
            <person name="Umetsu J."/>
            <person name="Higashi K."/>
            <person name="Shibata D."/>
            <person name="Kamiya Y."/>
            <person name="Sato N."/>
            <person name="Nakamura Y."/>
            <person name="Tabata S."/>
            <person name="Ida S."/>
            <person name="Kurokawa K."/>
            <person name="Ohta H."/>
        </authorList>
    </citation>
    <scope>NUCLEOTIDE SEQUENCE [LARGE SCALE GENOMIC DNA]</scope>
    <source>
        <strain evidence="3 4">NIES-2285</strain>
    </source>
</reference>
<evidence type="ECO:0000313" key="4">
    <source>
        <dbReference type="Proteomes" id="UP000054558"/>
    </source>
</evidence>
<feature type="region of interest" description="Disordered" evidence="1">
    <location>
        <begin position="297"/>
        <end position="388"/>
    </location>
</feature>
<name>A0A1Y1INZ5_KLENI</name>